<dbReference type="Proteomes" id="UP000790787">
    <property type="component" value="Chromosome 3"/>
</dbReference>
<dbReference type="OrthoDB" id="416093at2759"/>
<dbReference type="Gene3D" id="3.60.40.10">
    <property type="entry name" value="PPM-type phosphatase domain"/>
    <property type="match status" value="1"/>
</dbReference>
<name>A0A1S4A155_TOBAC</name>
<dbReference type="GO" id="GO:0004722">
    <property type="term" value="F:protein serine/threonine phosphatase activity"/>
    <property type="evidence" value="ECO:0000318"/>
    <property type="project" value="GO_Central"/>
</dbReference>
<feature type="transmembrane region" description="Helical" evidence="1">
    <location>
        <begin position="24"/>
        <end position="42"/>
    </location>
</feature>
<keyword evidence="3" id="KW-1185">Reference proteome</keyword>
<reference evidence="4" key="2">
    <citation type="submission" date="2025-08" db="UniProtKB">
        <authorList>
            <consortium name="RefSeq"/>
        </authorList>
    </citation>
    <scope>IDENTIFICATION</scope>
    <source>
        <tissue evidence="4">Leaf</tissue>
    </source>
</reference>
<dbReference type="PANTHER" id="PTHR47992">
    <property type="entry name" value="PROTEIN PHOSPHATASE"/>
    <property type="match status" value="1"/>
</dbReference>
<dbReference type="InterPro" id="IPR001932">
    <property type="entry name" value="PPM-type_phosphatase-like_dom"/>
</dbReference>
<dbReference type="AlphaFoldDB" id="A0A1S4A155"/>
<dbReference type="CDD" id="cd00143">
    <property type="entry name" value="PP2Cc"/>
    <property type="match status" value="1"/>
</dbReference>
<dbReference type="SMR" id="A0A1S4A155"/>
<accession>A0A1S4A155</accession>
<keyword evidence="1" id="KW-0812">Transmembrane</keyword>
<proteinExistence type="predicted"/>
<keyword evidence="1" id="KW-0472">Membrane</keyword>
<dbReference type="GO" id="GO:1902531">
    <property type="term" value="P:regulation of intracellular signal transduction"/>
    <property type="evidence" value="ECO:0000318"/>
    <property type="project" value="GO_Central"/>
</dbReference>
<dbReference type="GeneID" id="107792605"/>
<evidence type="ECO:0000259" key="2">
    <source>
        <dbReference type="PROSITE" id="PS51746"/>
    </source>
</evidence>
<dbReference type="SMART" id="SM00332">
    <property type="entry name" value="PP2Cc"/>
    <property type="match status" value="1"/>
</dbReference>
<keyword evidence="1" id="KW-1133">Transmembrane helix</keyword>
<dbReference type="SMART" id="SM00331">
    <property type="entry name" value="PP2C_SIG"/>
    <property type="match status" value="1"/>
</dbReference>
<feature type="domain" description="PPM-type phosphatase" evidence="2">
    <location>
        <begin position="75"/>
        <end position="348"/>
    </location>
</feature>
<dbReference type="Pfam" id="PF00481">
    <property type="entry name" value="PP2C"/>
    <property type="match status" value="1"/>
</dbReference>
<evidence type="ECO:0000256" key="1">
    <source>
        <dbReference type="SAM" id="Phobius"/>
    </source>
</evidence>
<dbReference type="InterPro" id="IPR015655">
    <property type="entry name" value="PP2C"/>
</dbReference>
<sequence>MAQCMDAVPCIDREKQLRTNWKRVSITIIYGSLLVCVIAILTKNPILVAKFKPKPEEKLVKANYGVDLSDVSTQDCEFASIQGRRKYQEDRVTCNLDLSIPFFRPNDDGLDVVSVGAVAVFDGHIGSAASDMASKLFLEKFILKTYAEQSSNYMEFLNSSLVQTIEEIDAEFSKVALEHELYSGSTAVVALIYNNSHVLVANVGDSKAFICSGSSVKELTRDHNAYRLEERARVEASGGVFTHSYNNNVPDLLMGHFPMTRAIGDVSMKKYGIIATPEVTDWLHLTSEDEFLVVASDGIFESLSPQKVCDFINEAEDNSDTALLAKQLVQKAFLEGSSDNLSVVLVQLGVERVSPVIDYF</sequence>
<dbReference type="RefSeq" id="XP_016470329.1">
    <property type="nucleotide sequence ID" value="XM_016614843.1"/>
</dbReference>
<evidence type="ECO:0000313" key="4">
    <source>
        <dbReference type="RefSeq" id="XP_016470329.1"/>
    </source>
</evidence>
<organism evidence="3 4">
    <name type="scientific">Nicotiana tabacum</name>
    <name type="common">Common tobacco</name>
    <dbReference type="NCBI Taxonomy" id="4097"/>
    <lineage>
        <taxon>Eukaryota</taxon>
        <taxon>Viridiplantae</taxon>
        <taxon>Streptophyta</taxon>
        <taxon>Embryophyta</taxon>
        <taxon>Tracheophyta</taxon>
        <taxon>Spermatophyta</taxon>
        <taxon>Magnoliopsida</taxon>
        <taxon>eudicotyledons</taxon>
        <taxon>Gunneridae</taxon>
        <taxon>Pentapetalae</taxon>
        <taxon>asterids</taxon>
        <taxon>lamiids</taxon>
        <taxon>Solanales</taxon>
        <taxon>Solanaceae</taxon>
        <taxon>Nicotianoideae</taxon>
        <taxon>Nicotianeae</taxon>
        <taxon>Nicotiana</taxon>
    </lineage>
</organism>
<dbReference type="InterPro" id="IPR036457">
    <property type="entry name" value="PPM-type-like_dom_sf"/>
</dbReference>
<gene>
    <name evidence="4" type="primary">LOC107792605</name>
</gene>
<protein>
    <recommendedName>
        <fullName evidence="2">PPM-type phosphatase domain-containing protein</fullName>
    </recommendedName>
</protein>
<dbReference type="PaxDb" id="4097-A0A1S4A155"/>
<reference evidence="3" key="1">
    <citation type="journal article" date="2014" name="Nat. Commun.">
        <title>The tobacco genome sequence and its comparison with those of tomato and potato.</title>
        <authorList>
            <person name="Sierro N."/>
            <person name="Battey J.N."/>
            <person name="Ouadi S."/>
            <person name="Bakaher N."/>
            <person name="Bovet L."/>
            <person name="Willig A."/>
            <person name="Goepfert S."/>
            <person name="Peitsch M.C."/>
            <person name="Ivanov N.V."/>
        </authorList>
    </citation>
    <scope>NUCLEOTIDE SEQUENCE [LARGE SCALE GENOMIC DNA]</scope>
</reference>
<evidence type="ECO:0000313" key="3">
    <source>
        <dbReference type="Proteomes" id="UP000790787"/>
    </source>
</evidence>
<dbReference type="SUPFAM" id="SSF81606">
    <property type="entry name" value="PP2C-like"/>
    <property type="match status" value="1"/>
</dbReference>
<dbReference type="KEGG" id="nta:107792605"/>
<dbReference type="PROSITE" id="PS51746">
    <property type="entry name" value="PPM_2"/>
    <property type="match status" value="1"/>
</dbReference>
<dbReference type="OMA" id="GHRKYQE"/>